<proteinExistence type="predicted"/>
<dbReference type="Gramene" id="RZC78580">
    <property type="protein sequence ID" value="RZC78580"/>
    <property type="gene ID" value="C5167_002779"/>
</dbReference>
<name>A0A4Y7L1T2_PAPSO</name>
<reference evidence="1 2" key="1">
    <citation type="journal article" date="2018" name="Science">
        <title>The opium poppy genome and morphinan production.</title>
        <authorList>
            <person name="Guo L."/>
            <person name="Winzer T."/>
            <person name="Yang X."/>
            <person name="Li Y."/>
            <person name="Ning Z."/>
            <person name="He Z."/>
            <person name="Teodor R."/>
            <person name="Lu Y."/>
            <person name="Bowser T.A."/>
            <person name="Graham I.A."/>
            <person name="Ye K."/>
        </authorList>
    </citation>
    <scope>NUCLEOTIDE SEQUENCE [LARGE SCALE GENOMIC DNA]</scope>
    <source>
        <strain evidence="2">cv. HN1</strain>
        <tissue evidence="1">Leaves</tissue>
    </source>
</reference>
<dbReference type="EMBL" id="CM010723">
    <property type="protein sequence ID" value="RZC78580.1"/>
    <property type="molecule type" value="Genomic_DNA"/>
</dbReference>
<organism evidence="1 2">
    <name type="scientific">Papaver somniferum</name>
    <name type="common">Opium poppy</name>
    <dbReference type="NCBI Taxonomy" id="3469"/>
    <lineage>
        <taxon>Eukaryota</taxon>
        <taxon>Viridiplantae</taxon>
        <taxon>Streptophyta</taxon>
        <taxon>Embryophyta</taxon>
        <taxon>Tracheophyta</taxon>
        <taxon>Spermatophyta</taxon>
        <taxon>Magnoliopsida</taxon>
        <taxon>Ranunculales</taxon>
        <taxon>Papaveraceae</taxon>
        <taxon>Papaveroideae</taxon>
        <taxon>Papaver</taxon>
    </lineage>
</organism>
<accession>A0A4Y7L1T2</accession>
<evidence type="ECO:0000313" key="2">
    <source>
        <dbReference type="Proteomes" id="UP000316621"/>
    </source>
</evidence>
<sequence>MENDNDVNDRVINVVDSALYKWDKLPKHFTSKLIKLSLNFLFSGKGSLLMGIEDRK</sequence>
<gene>
    <name evidence="1" type="ORF">C5167_002779</name>
</gene>
<evidence type="ECO:0000313" key="1">
    <source>
        <dbReference type="EMBL" id="RZC78580.1"/>
    </source>
</evidence>
<keyword evidence="2" id="KW-1185">Reference proteome</keyword>
<dbReference type="Proteomes" id="UP000316621">
    <property type="component" value="Chromosome 9"/>
</dbReference>
<dbReference type="AlphaFoldDB" id="A0A4Y7L1T2"/>
<protein>
    <submittedName>
        <fullName evidence="1">Uncharacterized protein</fullName>
    </submittedName>
</protein>